<reference evidence="3" key="1">
    <citation type="submission" date="2021-05" db="EMBL/GenBank/DDBJ databases">
        <title>Genomic insights into ecological role and evolution of a novel Thermoplasmata order Candidatus Sysuiplasmatales.</title>
        <authorList>
            <person name="Yuan Y."/>
        </authorList>
    </citation>
    <scope>NUCLEOTIDE SEQUENCE</scope>
    <source>
        <strain evidence="3">TUT19-bin139</strain>
        <strain evidence="2">YP2-bin.285</strain>
    </source>
</reference>
<comment type="caution">
    <text evidence="3">The sequence shown here is derived from an EMBL/GenBank/DDBJ whole genome shotgun (WGS) entry which is preliminary data.</text>
</comment>
<proteinExistence type="predicted"/>
<evidence type="ECO:0000313" key="2">
    <source>
        <dbReference type="EMBL" id="MBX8631471.1"/>
    </source>
</evidence>
<evidence type="ECO:0000256" key="1">
    <source>
        <dbReference type="SAM" id="Phobius"/>
    </source>
</evidence>
<keyword evidence="1" id="KW-0812">Transmembrane</keyword>
<evidence type="ECO:0000313" key="4">
    <source>
        <dbReference type="Proteomes" id="UP000750197"/>
    </source>
</evidence>
<sequence length="191" mass="20997">MIRHGFVEKDISPEDVYSKVKELLIGEGFKITSEDVKEGIWDLHARKSSAERIVLGRIRDVDVVIAGSRGKFEVQLHAGIWGRDVAIPAIEGIATLGVATAAELHSGHDFEKRLWREIVADIDPTLKICDIDGLLFKTQAELDQHMKTHQQQQMMAQSSMLGPMAMMGGFGMMGMMGMGMMGGFGGPGLWI</sequence>
<dbReference type="EMBL" id="JAGVSJ010000004">
    <property type="protein sequence ID" value="MBX8631471.1"/>
    <property type="molecule type" value="Genomic_DNA"/>
</dbReference>
<dbReference type="Proteomes" id="UP000750197">
    <property type="component" value="Unassembled WGS sequence"/>
</dbReference>
<gene>
    <name evidence="2" type="ORF">J9259_02975</name>
    <name evidence="3" type="ORF">KIY12_04590</name>
</gene>
<organism evidence="3 4">
    <name type="scientific">Candidatus Sysuiplasma superficiale</name>
    <dbReference type="NCBI Taxonomy" id="2823368"/>
    <lineage>
        <taxon>Archaea</taxon>
        <taxon>Methanobacteriati</taxon>
        <taxon>Thermoplasmatota</taxon>
        <taxon>Thermoplasmata</taxon>
        <taxon>Candidatus Sysuiplasmatales</taxon>
        <taxon>Candidatus Sysuiplasmataceae</taxon>
        <taxon>Candidatus Sysuiplasma</taxon>
    </lineage>
</organism>
<name>A0A8J7YNH1_9ARCH</name>
<dbReference type="EMBL" id="JAHEAC010000032">
    <property type="protein sequence ID" value="MBX8643985.1"/>
    <property type="molecule type" value="Genomic_DNA"/>
</dbReference>
<dbReference type="Proteomes" id="UP000716004">
    <property type="component" value="Unassembled WGS sequence"/>
</dbReference>
<keyword evidence="1" id="KW-0472">Membrane</keyword>
<keyword evidence="1" id="KW-1133">Transmembrane helix</keyword>
<accession>A0A8J7YNH1</accession>
<protein>
    <submittedName>
        <fullName evidence="3">Uncharacterized protein</fullName>
    </submittedName>
</protein>
<evidence type="ECO:0000313" key="3">
    <source>
        <dbReference type="EMBL" id="MBX8643985.1"/>
    </source>
</evidence>
<dbReference type="AlphaFoldDB" id="A0A8J7YNH1"/>
<feature type="transmembrane region" description="Helical" evidence="1">
    <location>
        <begin position="164"/>
        <end position="185"/>
    </location>
</feature>